<dbReference type="Gene3D" id="2.60.120.290">
    <property type="entry name" value="Spermadhesin, CUB domain"/>
    <property type="match status" value="1"/>
</dbReference>
<dbReference type="SUPFAM" id="SSF49854">
    <property type="entry name" value="Spermadhesin, CUB domain"/>
    <property type="match status" value="1"/>
</dbReference>
<sequence>MSNVCKNHFLRDLYRKIEGAVLTSQNERNLDCAITFQTNSILQRFMLKFDRLQLDCNDHLYIYDGAHSVGSFKADLSCRNTMQSVGAIYTHTNFVTLKYVTDAWGTDTNGFRLVITAVKDPKHACKDFRCTLKEFCIDNDLVCDGISHCEDGSDEATSTVCVNTEASTILGMESTWFAMMMVCLVLATAGLVTAGILCFYRQRVLTPRHLHNAHNVQGHPPVSYPPGKTCASKVRRTRAVHLVY</sequence>
<comment type="caution">
    <text evidence="2">Lacks conserved residue(s) required for the propagation of feature annotation.</text>
</comment>
<dbReference type="PROSITE" id="PS01209">
    <property type="entry name" value="LDLRA_1"/>
    <property type="match status" value="1"/>
</dbReference>
<evidence type="ECO:0000313" key="5">
    <source>
        <dbReference type="Proteomes" id="UP000215335"/>
    </source>
</evidence>
<dbReference type="Proteomes" id="UP000215335">
    <property type="component" value="Unassembled WGS sequence"/>
</dbReference>
<dbReference type="PANTHER" id="PTHR24652">
    <property type="entry name" value="LOW-DENSITY LIPOPROTEIN RECEPTOR CLASS A DOMAIN-CONTAINING PROTEIN 2"/>
    <property type="match status" value="1"/>
</dbReference>
<dbReference type="CDD" id="cd00041">
    <property type="entry name" value="CUB"/>
    <property type="match status" value="1"/>
</dbReference>
<comment type="caution">
    <text evidence="4">The sequence shown here is derived from an EMBL/GenBank/DDBJ whole genome shotgun (WGS) entry which is preliminary data.</text>
</comment>
<organism evidence="4 5">
    <name type="scientific">Trichomalopsis sarcophagae</name>
    <dbReference type="NCBI Taxonomy" id="543379"/>
    <lineage>
        <taxon>Eukaryota</taxon>
        <taxon>Metazoa</taxon>
        <taxon>Ecdysozoa</taxon>
        <taxon>Arthropoda</taxon>
        <taxon>Hexapoda</taxon>
        <taxon>Insecta</taxon>
        <taxon>Pterygota</taxon>
        <taxon>Neoptera</taxon>
        <taxon>Endopterygota</taxon>
        <taxon>Hymenoptera</taxon>
        <taxon>Apocrita</taxon>
        <taxon>Proctotrupomorpha</taxon>
        <taxon>Chalcidoidea</taxon>
        <taxon>Pteromalidae</taxon>
        <taxon>Pteromalinae</taxon>
        <taxon>Trichomalopsis</taxon>
    </lineage>
</organism>
<dbReference type="InterPro" id="IPR000859">
    <property type="entry name" value="CUB_dom"/>
</dbReference>
<dbReference type="InterPro" id="IPR023415">
    <property type="entry name" value="LDLR_class-A_CS"/>
</dbReference>
<accession>A0A232F946</accession>
<dbReference type="InterPro" id="IPR002172">
    <property type="entry name" value="LDrepeatLR_classA_rpt"/>
</dbReference>
<dbReference type="PANTHER" id="PTHR24652:SF69">
    <property type="entry name" value="CUB DOMAIN-CONTAINING PROTEIN"/>
    <property type="match status" value="1"/>
</dbReference>
<dbReference type="SMART" id="SM00192">
    <property type="entry name" value="LDLa"/>
    <property type="match status" value="1"/>
</dbReference>
<keyword evidence="3" id="KW-1133">Transmembrane helix</keyword>
<feature type="transmembrane region" description="Helical" evidence="3">
    <location>
        <begin position="176"/>
        <end position="200"/>
    </location>
</feature>
<evidence type="ECO:0000256" key="2">
    <source>
        <dbReference type="PROSITE-ProRule" id="PRU00124"/>
    </source>
</evidence>
<keyword evidence="1" id="KW-1015">Disulfide bond</keyword>
<dbReference type="InterPro" id="IPR035914">
    <property type="entry name" value="Sperma_CUB_dom_sf"/>
</dbReference>
<keyword evidence="3" id="KW-0472">Membrane</keyword>
<dbReference type="PROSITE" id="PS50068">
    <property type="entry name" value="LDLRA_2"/>
    <property type="match status" value="1"/>
</dbReference>
<dbReference type="EMBL" id="NNAY01000616">
    <property type="protein sequence ID" value="OXU27374.1"/>
    <property type="molecule type" value="Genomic_DNA"/>
</dbReference>
<dbReference type="Pfam" id="PF00057">
    <property type="entry name" value="Ldl_recept_a"/>
    <property type="match status" value="1"/>
</dbReference>
<evidence type="ECO:0000256" key="3">
    <source>
        <dbReference type="SAM" id="Phobius"/>
    </source>
</evidence>
<gene>
    <name evidence="4" type="ORF">TSAR_013816</name>
</gene>
<dbReference type="InterPro" id="IPR042333">
    <property type="entry name" value="LRAD2/Mig-13-like"/>
</dbReference>
<dbReference type="OrthoDB" id="6514358at2759"/>
<dbReference type="AlphaFoldDB" id="A0A232F946"/>
<protein>
    <recommendedName>
        <fullName evidence="6">CUB domain-containing protein</fullName>
    </recommendedName>
</protein>
<evidence type="ECO:0000256" key="1">
    <source>
        <dbReference type="ARBA" id="ARBA00023157"/>
    </source>
</evidence>
<dbReference type="InterPro" id="IPR036055">
    <property type="entry name" value="LDL_receptor-like_sf"/>
</dbReference>
<evidence type="ECO:0008006" key="6">
    <source>
        <dbReference type="Google" id="ProtNLM"/>
    </source>
</evidence>
<keyword evidence="3" id="KW-0812">Transmembrane</keyword>
<proteinExistence type="predicted"/>
<keyword evidence="5" id="KW-1185">Reference proteome</keyword>
<evidence type="ECO:0000313" key="4">
    <source>
        <dbReference type="EMBL" id="OXU27374.1"/>
    </source>
</evidence>
<dbReference type="STRING" id="543379.A0A232F946"/>
<reference evidence="4 5" key="1">
    <citation type="journal article" date="2017" name="Curr. Biol.">
        <title>The Evolution of Venom by Co-option of Single-Copy Genes.</title>
        <authorList>
            <person name="Martinson E.O."/>
            <person name="Mrinalini"/>
            <person name="Kelkar Y.D."/>
            <person name="Chang C.H."/>
            <person name="Werren J.H."/>
        </authorList>
    </citation>
    <scope>NUCLEOTIDE SEQUENCE [LARGE SCALE GENOMIC DNA]</scope>
    <source>
        <strain evidence="4 5">Alberta</strain>
        <tissue evidence="4">Whole body</tissue>
    </source>
</reference>
<dbReference type="CDD" id="cd00112">
    <property type="entry name" value="LDLa"/>
    <property type="match status" value="1"/>
</dbReference>
<dbReference type="Gene3D" id="4.10.400.10">
    <property type="entry name" value="Low-density Lipoprotein Receptor"/>
    <property type="match status" value="1"/>
</dbReference>
<dbReference type="SUPFAM" id="SSF57424">
    <property type="entry name" value="LDL receptor-like module"/>
    <property type="match status" value="1"/>
</dbReference>
<name>A0A232F946_9HYME</name>